<evidence type="ECO:0000313" key="1">
    <source>
        <dbReference type="EMBL" id="GHF64606.1"/>
    </source>
</evidence>
<evidence type="ECO:0000313" key="2">
    <source>
        <dbReference type="EMBL" id="MBB5379162.1"/>
    </source>
</evidence>
<reference evidence="2 3" key="3">
    <citation type="submission" date="2020-08" db="EMBL/GenBank/DDBJ databases">
        <title>Genomic Encyclopedia of Type Strains, Phase IV (KMG-IV): sequencing the most valuable type-strain genomes for metagenomic binning, comparative biology and taxonomic classification.</title>
        <authorList>
            <person name="Goeker M."/>
        </authorList>
    </citation>
    <scope>NUCLEOTIDE SEQUENCE [LARGE SCALE GENOMIC DNA]</scope>
    <source>
        <strain evidence="2 3">DSM 27521</strain>
    </source>
</reference>
<reference evidence="1" key="4">
    <citation type="submission" date="2024-05" db="EMBL/GenBank/DDBJ databases">
        <authorList>
            <person name="Sun Q."/>
            <person name="Zhou Y."/>
        </authorList>
    </citation>
    <scope>NUCLEOTIDE SEQUENCE</scope>
    <source>
        <strain evidence="1">CGMCC 1.18437</strain>
    </source>
</reference>
<keyword evidence="4" id="KW-1185">Reference proteome</keyword>
<dbReference type="EMBL" id="BNAJ01000021">
    <property type="protein sequence ID" value="GHF64606.1"/>
    <property type="molecule type" value="Genomic_DNA"/>
</dbReference>
<dbReference type="Proteomes" id="UP000619376">
    <property type="component" value="Unassembled WGS sequence"/>
</dbReference>
<evidence type="ECO:0008006" key="5">
    <source>
        <dbReference type="Google" id="ProtNLM"/>
    </source>
</evidence>
<sequence length="204" mass="20754">MKGNAVAVAFVAIAATACGRTDLAVQPAPSALSALGVNNVQISGTGAFVAIGSTCPLFPGFEDYPPLLLSGSLQGCWYTDIDSIKTTPSGVYLETGREVFVGTLNGGPSGTFTTGYRFEGKFAPDGTELHGRCEHPIVAGSGTGGFAVATGRVDFKDIVTDPANIYYVYRGHISLGLPGGSLAPTGTTASAGTTGTELQPLVKC</sequence>
<dbReference type="PROSITE" id="PS51257">
    <property type="entry name" value="PROKAR_LIPOPROTEIN"/>
    <property type="match status" value="1"/>
</dbReference>
<accession>A0A7W8NUB8</accession>
<dbReference type="AlphaFoldDB" id="A0A7W8NUB8"/>
<reference evidence="4" key="2">
    <citation type="journal article" date="2019" name="Int. J. Syst. Evol. Microbiol.">
        <title>The Global Catalogue of Microorganisms (GCM) 10K type strain sequencing project: providing services to taxonomists for standard genome sequencing and annotation.</title>
        <authorList>
            <consortium name="The Broad Institute Genomics Platform"/>
            <consortium name="The Broad Institute Genome Sequencing Center for Infectious Disease"/>
            <person name="Wu L."/>
            <person name="Ma J."/>
        </authorList>
    </citation>
    <scope>NUCLEOTIDE SEQUENCE [LARGE SCALE GENOMIC DNA]</scope>
    <source>
        <strain evidence="4">CGMCC 1.18437</strain>
    </source>
</reference>
<name>A0A7W8NUB8_9DEIO</name>
<evidence type="ECO:0000313" key="4">
    <source>
        <dbReference type="Proteomes" id="UP000619376"/>
    </source>
</evidence>
<comment type="caution">
    <text evidence="2">The sequence shown here is derived from an EMBL/GenBank/DDBJ whole genome shotgun (WGS) entry which is preliminary data.</text>
</comment>
<dbReference type="SUPFAM" id="SSF159238">
    <property type="entry name" value="SO1590-like"/>
    <property type="match status" value="1"/>
</dbReference>
<dbReference type="EMBL" id="JACHFK010000022">
    <property type="protein sequence ID" value="MBB5379162.1"/>
    <property type="molecule type" value="Genomic_DNA"/>
</dbReference>
<dbReference type="Gene3D" id="2.40.350.10">
    <property type="entry name" value="SO1590-like"/>
    <property type="match status" value="1"/>
</dbReference>
<protein>
    <recommendedName>
        <fullName evidence="5">Lipoprotein</fullName>
    </recommendedName>
</protein>
<reference evidence="1" key="1">
    <citation type="journal article" date="2014" name="Int. J. Syst. Evol. Microbiol.">
        <title>Complete genome of a new Firmicutes species belonging to the dominant human colonic microbiota ('Ruminococcus bicirculans') reveals two chromosomes and a selective capacity to utilize plant glucans.</title>
        <authorList>
            <consortium name="NISC Comparative Sequencing Program"/>
            <person name="Wegmann U."/>
            <person name="Louis P."/>
            <person name="Goesmann A."/>
            <person name="Henrissat B."/>
            <person name="Duncan S.H."/>
            <person name="Flint H.J."/>
        </authorList>
    </citation>
    <scope>NUCLEOTIDE SEQUENCE</scope>
    <source>
        <strain evidence="1">CGMCC 1.18437</strain>
    </source>
</reference>
<evidence type="ECO:0000313" key="3">
    <source>
        <dbReference type="Proteomes" id="UP000539473"/>
    </source>
</evidence>
<proteinExistence type="predicted"/>
<organism evidence="2 3">
    <name type="scientific">Deinococcus metalli</name>
    <dbReference type="NCBI Taxonomy" id="1141878"/>
    <lineage>
        <taxon>Bacteria</taxon>
        <taxon>Thermotogati</taxon>
        <taxon>Deinococcota</taxon>
        <taxon>Deinococci</taxon>
        <taxon>Deinococcales</taxon>
        <taxon>Deinococcaceae</taxon>
        <taxon>Deinococcus</taxon>
    </lineage>
</organism>
<dbReference type="InterPro" id="IPR023159">
    <property type="entry name" value="SO1590-like_sf"/>
</dbReference>
<gene>
    <name evidence="1" type="ORF">GCM10017781_45580</name>
    <name evidence="2" type="ORF">HNQ07_004677</name>
</gene>
<dbReference type="Proteomes" id="UP000539473">
    <property type="component" value="Unassembled WGS sequence"/>
</dbReference>
<dbReference type="RefSeq" id="WP_184116248.1">
    <property type="nucleotide sequence ID" value="NZ_BNAJ01000021.1"/>
</dbReference>